<evidence type="ECO:0000313" key="11">
    <source>
        <dbReference type="EMBL" id="KAH6654902.1"/>
    </source>
</evidence>
<evidence type="ECO:0000256" key="1">
    <source>
        <dbReference type="ARBA" id="ARBA00004609"/>
    </source>
</evidence>
<reference evidence="11" key="1">
    <citation type="journal article" date="2021" name="Nat. Commun.">
        <title>Genetic determinants of endophytism in the Arabidopsis root mycobiome.</title>
        <authorList>
            <person name="Mesny F."/>
            <person name="Miyauchi S."/>
            <person name="Thiergart T."/>
            <person name="Pickel B."/>
            <person name="Atanasova L."/>
            <person name="Karlsson M."/>
            <person name="Huettel B."/>
            <person name="Barry K.W."/>
            <person name="Haridas S."/>
            <person name="Chen C."/>
            <person name="Bauer D."/>
            <person name="Andreopoulos W."/>
            <person name="Pangilinan J."/>
            <person name="LaButti K."/>
            <person name="Riley R."/>
            <person name="Lipzen A."/>
            <person name="Clum A."/>
            <person name="Drula E."/>
            <person name="Henrissat B."/>
            <person name="Kohler A."/>
            <person name="Grigoriev I.V."/>
            <person name="Martin F.M."/>
            <person name="Hacquard S."/>
        </authorList>
    </citation>
    <scope>NUCLEOTIDE SEQUENCE</scope>
    <source>
        <strain evidence="11">MPI-SDFR-AT-0073</strain>
    </source>
</reference>
<keyword evidence="7" id="KW-0449">Lipoprotein</keyword>
<evidence type="ECO:0000256" key="9">
    <source>
        <dbReference type="SAM" id="SignalP"/>
    </source>
</evidence>
<dbReference type="InterPro" id="IPR046936">
    <property type="entry name" value="BIM1-like"/>
</dbReference>
<evidence type="ECO:0000256" key="7">
    <source>
        <dbReference type="ARBA" id="ARBA00023288"/>
    </source>
</evidence>
<comment type="caution">
    <text evidence="11">The sequence shown here is derived from an EMBL/GenBank/DDBJ whole genome shotgun (WGS) entry which is preliminary data.</text>
</comment>
<dbReference type="EMBL" id="JAGPXC010000004">
    <property type="protein sequence ID" value="KAH6654902.1"/>
    <property type="molecule type" value="Genomic_DNA"/>
</dbReference>
<dbReference type="GeneID" id="70126829"/>
<feature type="region of interest" description="Disordered" evidence="8">
    <location>
        <begin position="181"/>
        <end position="206"/>
    </location>
</feature>
<evidence type="ECO:0000313" key="12">
    <source>
        <dbReference type="Proteomes" id="UP000758603"/>
    </source>
</evidence>
<evidence type="ECO:0000256" key="3">
    <source>
        <dbReference type="ARBA" id="ARBA00022622"/>
    </source>
</evidence>
<dbReference type="Proteomes" id="UP000758603">
    <property type="component" value="Unassembled WGS sequence"/>
</dbReference>
<dbReference type="Pfam" id="PF20238">
    <property type="entry name" value="BIM1-like_dom"/>
    <property type="match status" value="1"/>
</dbReference>
<organism evidence="11 12">
    <name type="scientific">Truncatella angustata</name>
    <dbReference type="NCBI Taxonomy" id="152316"/>
    <lineage>
        <taxon>Eukaryota</taxon>
        <taxon>Fungi</taxon>
        <taxon>Dikarya</taxon>
        <taxon>Ascomycota</taxon>
        <taxon>Pezizomycotina</taxon>
        <taxon>Sordariomycetes</taxon>
        <taxon>Xylariomycetidae</taxon>
        <taxon>Amphisphaeriales</taxon>
        <taxon>Sporocadaceae</taxon>
        <taxon>Truncatella</taxon>
    </lineage>
</organism>
<evidence type="ECO:0000256" key="2">
    <source>
        <dbReference type="ARBA" id="ARBA00022475"/>
    </source>
</evidence>
<sequence>MASLASVTAATLLFLGSCQAHFLLLSPTPVGTFSDDDEPNAPCGGYTPDFSKNNITDFAVGGDAIATQLLHPQANWLYRITTDESAAGNWTQIYPVVQQSGANKFCIPVVTLDESYVGQTAVLSVVADAPDGLLYQCAAIKFVSGVNSNLPSACTNTSGVSGSFNIDDKLTALVGDSSNGTGTATGTASTTSSTASSSSTGNSAASTMHGGAADTLRFFLTAGVMVVLGAVSMI</sequence>
<feature type="domain" description="Copper acquisition factor BIM1-like" evidence="10">
    <location>
        <begin position="19"/>
        <end position="159"/>
    </location>
</feature>
<keyword evidence="2" id="KW-1003">Cell membrane</keyword>
<proteinExistence type="predicted"/>
<dbReference type="GO" id="GO:0098552">
    <property type="term" value="C:side of membrane"/>
    <property type="evidence" value="ECO:0007669"/>
    <property type="project" value="UniProtKB-KW"/>
</dbReference>
<evidence type="ECO:0000256" key="4">
    <source>
        <dbReference type="ARBA" id="ARBA00022729"/>
    </source>
</evidence>
<evidence type="ECO:0000256" key="8">
    <source>
        <dbReference type="SAM" id="MobiDB-lite"/>
    </source>
</evidence>
<accession>A0A9P8ZXI4</accession>
<feature type="chain" id="PRO_5040302977" description="Copper acquisition factor BIM1-like domain-containing protein" evidence="9">
    <location>
        <begin position="21"/>
        <end position="234"/>
    </location>
</feature>
<dbReference type="AlphaFoldDB" id="A0A9P8ZXI4"/>
<name>A0A9P8ZXI4_9PEZI</name>
<dbReference type="OrthoDB" id="2146436at2759"/>
<keyword evidence="5" id="KW-0472">Membrane</keyword>
<dbReference type="PANTHER" id="PTHR34992:SF1">
    <property type="entry name" value="COPPER ACQUISITION FACTOR BIM1-LIKE DOMAIN-CONTAINING PROTEIN"/>
    <property type="match status" value="1"/>
</dbReference>
<dbReference type="CDD" id="cd21176">
    <property type="entry name" value="LPMO_auxiliary-like"/>
    <property type="match status" value="1"/>
</dbReference>
<keyword evidence="4 9" id="KW-0732">Signal</keyword>
<dbReference type="RefSeq" id="XP_045959172.1">
    <property type="nucleotide sequence ID" value="XM_046097937.1"/>
</dbReference>
<feature type="signal peptide" evidence="9">
    <location>
        <begin position="1"/>
        <end position="20"/>
    </location>
</feature>
<protein>
    <recommendedName>
        <fullName evidence="10">Copper acquisition factor BIM1-like domain-containing protein</fullName>
    </recommendedName>
</protein>
<dbReference type="GO" id="GO:0005886">
    <property type="term" value="C:plasma membrane"/>
    <property type="evidence" value="ECO:0007669"/>
    <property type="project" value="UniProtKB-SubCell"/>
</dbReference>
<keyword evidence="3" id="KW-0336">GPI-anchor</keyword>
<comment type="subcellular location">
    <subcellularLocation>
        <location evidence="1">Cell membrane</location>
        <topology evidence="1">Lipid-anchor</topology>
        <topology evidence="1">GPI-anchor</topology>
    </subcellularLocation>
</comment>
<dbReference type="PANTHER" id="PTHR34992">
    <property type="entry name" value="HYPHAL ANASTAMOSIS-7 PROTEIN"/>
    <property type="match status" value="1"/>
</dbReference>
<evidence type="ECO:0000259" key="10">
    <source>
        <dbReference type="Pfam" id="PF20238"/>
    </source>
</evidence>
<gene>
    <name evidence="11" type="ORF">BKA67DRAFT_517767</name>
</gene>
<keyword evidence="6" id="KW-0325">Glycoprotein</keyword>
<keyword evidence="12" id="KW-1185">Reference proteome</keyword>
<evidence type="ECO:0000256" key="5">
    <source>
        <dbReference type="ARBA" id="ARBA00023136"/>
    </source>
</evidence>
<dbReference type="InterPro" id="IPR046530">
    <property type="entry name" value="BIM1-like_dom"/>
</dbReference>
<evidence type="ECO:0000256" key="6">
    <source>
        <dbReference type="ARBA" id="ARBA00023180"/>
    </source>
</evidence>